<protein>
    <recommendedName>
        <fullName evidence="1">Lipid II isoglutaminyl synthase (glutamine-hydrolyzing) subunit MurT</fullName>
        <ecNumber evidence="1">6.3.5.13</ecNumber>
    </recommendedName>
</protein>
<comment type="function">
    <text evidence="1">The lipid II isoglutaminyl synthase complex catalyzes the formation of alpha-D-isoglutamine in the cell wall lipid II stem peptide. The MurT subunit catalyzes the ATP-dependent amidation of D-glutamate residue of lipid II, converting it to an isoglutamine residue.</text>
</comment>
<reference evidence="4" key="2">
    <citation type="submission" date="2022-05" db="EMBL/GenBank/DDBJ databases">
        <authorList>
            <person name="Kim J.-S."/>
            <person name="Lee K."/>
            <person name="Suh M."/>
            <person name="Eom M."/>
            <person name="Kim J.-S."/>
            <person name="Kim D.-S."/>
            <person name="Ko S.-H."/>
            <person name="Shin Y."/>
            <person name="Lee J.-S."/>
        </authorList>
    </citation>
    <scope>NUCLEOTIDE SEQUENCE</scope>
    <source>
        <strain evidence="4">N237</strain>
    </source>
</reference>
<reference evidence="4" key="1">
    <citation type="journal article" date="2018" name="Int. J. Syst. Evol. Microbiol.">
        <title>Jatrophihabitans telluris sp. nov., isolated from sediment soil of lava forest wetlands and the emended description of the genus Jatrophihabitans.</title>
        <authorList>
            <person name="Lee K.C."/>
            <person name="Suh M.K."/>
            <person name="Eom M.K."/>
            <person name="Kim K.K."/>
            <person name="Kim J.S."/>
            <person name="Kim D.S."/>
            <person name="Ko S.H."/>
            <person name="Shin Y.K."/>
            <person name="Lee J.S."/>
        </authorList>
    </citation>
    <scope>NUCLEOTIDE SEQUENCE</scope>
    <source>
        <strain evidence="4">N237</strain>
    </source>
</reference>
<comment type="pathway">
    <text evidence="1">Cell wall biogenesis; peptidoglycan biosynthesis.</text>
</comment>
<accession>A0ABY4QYH1</accession>
<gene>
    <name evidence="1" type="primary">murT</name>
    <name evidence="4" type="ORF">M6D93_00865</name>
</gene>
<keyword evidence="1" id="KW-0436">Ligase</keyword>
<dbReference type="HAMAP" id="MF_02214">
    <property type="entry name" value="Lipid_II_synth_MurT"/>
    <property type="match status" value="1"/>
</dbReference>
<dbReference type="EMBL" id="CP097332">
    <property type="protein sequence ID" value="UQX88568.1"/>
    <property type="molecule type" value="Genomic_DNA"/>
</dbReference>
<dbReference type="PANTHER" id="PTHR23135">
    <property type="entry name" value="MUR LIGASE FAMILY MEMBER"/>
    <property type="match status" value="1"/>
</dbReference>
<keyword evidence="5" id="KW-1185">Reference proteome</keyword>
<dbReference type="RefSeq" id="WP_249772195.1">
    <property type="nucleotide sequence ID" value="NZ_CP097332.1"/>
</dbReference>
<evidence type="ECO:0000313" key="5">
    <source>
        <dbReference type="Proteomes" id="UP001056336"/>
    </source>
</evidence>
<dbReference type="InterPro" id="IPR036565">
    <property type="entry name" value="Mur-like_cat_sf"/>
</dbReference>
<comment type="subunit">
    <text evidence="1">Forms a heterodimer with GatD.</text>
</comment>
<dbReference type="InterPro" id="IPR043703">
    <property type="entry name" value="Lipid_II_synth_MurT"/>
</dbReference>
<dbReference type="InterPro" id="IPR013221">
    <property type="entry name" value="Mur_ligase_cen"/>
</dbReference>
<dbReference type="SUPFAM" id="SSF53623">
    <property type="entry name" value="MurD-like peptide ligases, catalytic domain"/>
    <property type="match status" value="1"/>
</dbReference>
<comment type="catalytic activity">
    <reaction evidence="1">
        <text>beta-D-GlcNAc-(1-&gt;4)-Mur2Ac(oyl-L-Ala-gamma-D-O-P-Glu-L-Lys-D-Ala-D-Ala)-di-trans,octa-cis-undecaprenyl diphosphate + NH4(+) = beta-D-GlcNAc-(1-&gt;4)-Mur2Ac(oyl-L-Ala-D-isoglutaminyl-L-Lys-D-Ala-D-Ala)-di-trans,octa-cis-undecaprenyl diphosphate + phosphate + H(+)</text>
        <dbReference type="Rhea" id="RHEA:57932"/>
        <dbReference type="ChEBI" id="CHEBI:15378"/>
        <dbReference type="ChEBI" id="CHEBI:28938"/>
        <dbReference type="ChEBI" id="CHEBI:43474"/>
        <dbReference type="ChEBI" id="CHEBI:62233"/>
        <dbReference type="ChEBI" id="CHEBI:143132"/>
    </reaction>
</comment>
<dbReference type="Pfam" id="PF08353">
    <property type="entry name" value="MurT_C"/>
    <property type="match status" value="1"/>
</dbReference>
<feature type="domain" description="Lipid II isoglutaminyl synthase (glutamine-hydrolyzing) subunit MurT C-terminal" evidence="3">
    <location>
        <begin position="298"/>
        <end position="423"/>
    </location>
</feature>
<evidence type="ECO:0000256" key="1">
    <source>
        <dbReference type="HAMAP-Rule" id="MF_02214"/>
    </source>
</evidence>
<dbReference type="PANTHER" id="PTHR23135:SF7">
    <property type="entry name" value="LIPID II ISOGLUTAMINYL SYNTHASE (GLUTAMINE-HYDROLYZING) SUBUNIT MURT"/>
    <property type="match status" value="1"/>
</dbReference>
<keyword evidence="1" id="KW-0067">ATP-binding</keyword>
<keyword evidence="1" id="KW-0573">Peptidoglycan synthesis</keyword>
<dbReference type="Pfam" id="PF08245">
    <property type="entry name" value="Mur_ligase_M"/>
    <property type="match status" value="1"/>
</dbReference>
<evidence type="ECO:0000259" key="2">
    <source>
        <dbReference type="Pfam" id="PF08245"/>
    </source>
</evidence>
<evidence type="ECO:0000313" key="4">
    <source>
        <dbReference type="EMBL" id="UQX88568.1"/>
    </source>
</evidence>
<sequence length="445" mass="47947">MDILAIWLGKVTLLALRLLGRRGTALPGLVVEKVFPGFLPRRLGALGQGVVVVTGTNGKTTTTKMLATILAERYRVLTNDTGGNFVRGVITSVVAGSSWRGRTDADIAVLELDEAHAVRFCQVYRPERLLLLNVLRDQLDRFGEIDTTARILAKVAAATTRDVVVNRDDPRLVRLADELTATVSYFGVAPDLRELFPTDEEMYGGAIALSDLRASAELMSVKLGITTDVTLRIASATERVTLRAEGAHNAQNAAGAAALALTLGLDPATITAGLRKVDPAFGRGQSFEIAGRRVVLQLVKNPAGFRQSLRTVAGLDPSATVIAINDDYADGRDMSWLWDVQFADVLGAPSEESTEETGETRSGTRAGWLVTSGTRAADMAVRLLYDEVATDLVEPDLTAAVRAATFHVKPNQTVVVFSTYTAMWSLHKVLDRLVDEAPRLGPRPS</sequence>
<comment type="similarity">
    <text evidence="1">Belongs to the MurCDEF family. MurT subfamily.</text>
</comment>
<feature type="domain" description="Mur ligase central" evidence="2">
    <location>
        <begin position="53"/>
        <end position="260"/>
    </location>
</feature>
<name>A0ABY4QYH1_9ACTN</name>
<keyword evidence="1" id="KW-0133">Cell shape</keyword>
<dbReference type="InterPro" id="IPR013564">
    <property type="entry name" value="MurT_C"/>
</dbReference>
<comment type="catalytic activity">
    <reaction evidence="1">
        <text>beta-D-GlcNAc-(1-&gt;4)-Mur2Ac(oyl-L-Ala-gamma-D-Glu-L-Lys-D-Ala-D-Ala)-di-trans,octa-cis-undecaprenyl diphosphate + ATP = beta-D-GlcNAc-(1-&gt;4)-Mur2Ac(oyl-L-Ala-gamma-D-O-P-Glu-L-Lys-D-Ala-D-Ala)-di-trans,octa-cis-undecaprenyl diphosphate + ADP</text>
        <dbReference type="Rhea" id="RHEA:59488"/>
        <dbReference type="ChEBI" id="CHEBI:30616"/>
        <dbReference type="ChEBI" id="CHEBI:60033"/>
        <dbReference type="ChEBI" id="CHEBI:143132"/>
        <dbReference type="ChEBI" id="CHEBI:456216"/>
    </reaction>
</comment>
<feature type="active site" evidence="1">
    <location>
        <position position="333"/>
    </location>
</feature>
<keyword evidence="1" id="KW-0961">Cell wall biogenesis/degradation</keyword>
<dbReference type="Gene3D" id="3.40.1190.10">
    <property type="entry name" value="Mur-like, catalytic domain"/>
    <property type="match status" value="1"/>
</dbReference>
<organism evidence="4 5">
    <name type="scientific">Jatrophihabitans telluris</name>
    <dbReference type="NCBI Taxonomy" id="2038343"/>
    <lineage>
        <taxon>Bacteria</taxon>
        <taxon>Bacillati</taxon>
        <taxon>Actinomycetota</taxon>
        <taxon>Actinomycetes</taxon>
        <taxon>Jatrophihabitantales</taxon>
        <taxon>Jatrophihabitantaceae</taxon>
        <taxon>Jatrophihabitans</taxon>
    </lineage>
</organism>
<dbReference type="EC" id="6.3.5.13" evidence="1"/>
<evidence type="ECO:0000259" key="3">
    <source>
        <dbReference type="Pfam" id="PF08353"/>
    </source>
</evidence>
<comment type="catalytic activity">
    <reaction evidence="1">
        <text>beta-D-GlcNAc-(1-&gt;4)-Mur2Ac(oyl-L-Ala-gamma-D-Glu-L-Lys-D-Ala-D-Ala)-di-trans,octa-cis-undecaprenyl diphosphate + L-glutamine + ATP + H2O = beta-D-GlcNAc-(1-&gt;4)-Mur2Ac(oyl-L-Ala-D-isoglutaminyl-L-Lys-D-Ala-D-Ala)-di-trans,octa-cis-undecaprenyl diphosphate + L-glutamate + ADP + phosphate + H(+)</text>
        <dbReference type="Rhea" id="RHEA:57928"/>
        <dbReference type="ChEBI" id="CHEBI:15377"/>
        <dbReference type="ChEBI" id="CHEBI:15378"/>
        <dbReference type="ChEBI" id="CHEBI:29985"/>
        <dbReference type="ChEBI" id="CHEBI:30616"/>
        <dbReference type="ChEBI" id="CHEBI:43474"/>
        <dbReference type="ChEBI" id="CHEBI:58359"/>
        <dbReference type="ChEBI" id="CHEBI:60033"/>
        <dbReference type="ChEBI" id="CHEBI:62233"/>
        <dbReference type="ChEBI" id="CHEBI:456216"/>
        <dbReference type="EC" id="6.3.5.13"/>
    </reaction>
</comment>
<keyword evidence="1" id="KW-0547">Nucleotide-binding</keyword>
<keyword evidence="1" id="KW-0479">Metal-binding</keyword>
<comment type="caution">
    <text evidence="1">Lacks conserved residue(s) required for the propagation of feature annotation.</text>
</comment>
<proteinExistence type="inferred from homology"/>
<dbReference type="Proteomes" id="UP001056336">
    <property type="component" value="Chromosome"/>
</dbReference>